<evidence type="ECO:0000313" key="3">
    <source>
        <dbReference type="Proteomes" id="UP000254266"/>
    </source>
</evidence>
<evidence type="ECO:0008006" key="4">
    <source>
        <dbReference type="Google" id="ProtNLM"/>
    </source>
</evidence>
<proteinExistence type="predicted"/>
<dbReference type="Proteomes" id="UP000254266">
    <property type="component" value="Unassembled WGS sequence"/>
</dbReference>
<gene>
    <name evidence="2" type="ORF">DIZ80_00225</name>
</gene>
<keyword evidence="3" id="KW-1185">Reference proteome</keyword>
<sequence length="258" mass="27186">MILIPIKMKLLFLSLSMLLLTACDIGSNSITEGIHVDFSATPDTVSNLNAVAGPKTINVSGFGTVVLDKAYLVFSNLTIADECDTQFVAMAEKALNFIIPAASAHTEATENSTGEPVVINLLLADGAEIDLGNITLITDQLCGVSIDMAVADEDAVNLPAIGSGEPDMVGKSLYVSGTYNGNPFIISKSVTLIGRDLLFLTPLDLSATNLSEEVLIAVNYDSWFDSLDPAGLGDASPVQADVDQFFINIASSIHQKSN</sequence>
<organism evidence="2 3">
    <name type="scientific">endosymbiont of Galathealinum brachiosum</name>
    <dbReference type="NCBI Taxonomy" id="2200906"/>
    <lineage>
        <taxon>Bacteria</taxon>
        <taxon>Pseudomonadati</taxon>
        <taxon>Pseudomonadota</taxon>
        <taxon>Gammaproteobacteria</taxon>
        <taxon>sulfur-oxidizing symbionts</taxon>
    </lineage>
</organism>
<dbReference type="PROSITE" id="PS51257">
    <property type="entry name" value="PROKAR_LIPOPROTEIN"/>
    <property type="match status" value="1"/>
</dbReference>
<dbReference type="AlphaFoldDB" id="A0A370DNR1"/>
<dbReference type="EMBL" id="QFXC01000002">
    <property type="protein sequence ID" value="RDH85937.1"/>
    <property type="molecule type" value="Genomic_DNA"/>
</dbReference>
<evidence type="ECO:0000313" key="2">
    <source>
        <dbReference type="EMBL" id="RDH85937.1"/>
    </source>
</evidence>
<name>A0A370DNR1_9GAMM</name>
<comment type="caution">
    <text evidence="2">The sequence shown here is derived from an EMBL/GenBank/DDBJ whole genome shotgun (WGS) entry which is preliminary data.</text>
</comment>
<protein>
    <recommendedName>
        <fullName evidence="4">DUF4382 domain-containing protein</fullName>
    </recommendedName>
</protein>
<reference evidence="2 3" key="1">
    <citation type="journal article" date="2018" name="ISME J.">
        <title>Endosymbiont genomes yield clues of tubeworm success.</title>
        <authorList>
            <person name="Li Y."/>
            <person name="Liles M.R."/>
            <person name="Halanych K.M."/>
        </authorList>
    </citation>
    <scope>NUCLEOTIDE SEQUENCE [LARGE SCALE GENOMIC DNA]</scope>
    <source>
        <strain evidence="2">A1464</strain>
    </source>
</reference>
<keyword evidence="1" id="KW-0732">Signal</keyword>
<feature type="signal peptide" evidence="1">
    <location>
        <begin position="1"/>
        <end position="22"/>
    </location>
</feature>
<accession>A0A370DNR1</accession>
<evidence type="ECO:0000256" key="1">
    <source>
        <dbReference type="SAM" id="SignalP"/>
    </source>
</evidence>
<feature type="chain" id="PRO_5016778098" description="DUF4382 domain-containing protein" evidence="1">
    <location>
        <begin position="23"/>
        <end position="258"/>
    </location>
</feature>